<dbReference type="PROSITE" id="PS51257">
    <property type="entry name" value="PROKAR_LIPOPROTEIN"/>
    <property type="match status" value="1"/>
</dbReference>
<evidence type="ECO:0000313" key="2">
    <source>
        <dbReference type="Proteomes" id="UP000315167"/>
    </source>
</evidence>
<sequence>MNKLALLLSAAFVLSACKGEDPQAAAAAQAAAKEQAAAPVLQQYEAAVAGQQWELARAHADALQWQHKGTQAAAKAMENYEEIRAKAEAAREERRLAGLWRYDDVVVKDAGTQKTASIYAKDRVDVDGSGDKPVRLIFRDHPEWGRSAYLVLEAGDFRCPGGCKVQVKADGVAAKAMAATRPNTDEAIAMFIEDERALWRLARKSKTISIEFPVKAGGTRSAAFEVGGLDGASLPGWD</sequence>
<gene>
    <name evidence="1" type="ORF">IP90_02352</name>
</gene>
<proteinExistence type="predicted"/>
<evidence type="ECO:0000313" key="1">
    <source>
        <dbReference type="EMBL" id="TWI01792.1"/>
    </source>
</evidence>
<dbReference type="AlphaFoldDB" id="A0A562L2D5"/>
<comment type="caution">
    <text evidence="1">The sequence shown here is derived from an EMBL/GenBank/DDBJ whole genome shotgun (WGS) entry which is preliminary data.</text>
</comment>
<keyword evidence="2" id="KW-1185">Reference proteome</keyword>
<reference evidence="1 2" key="1">
    <citation type="journal article" date="2015" name="Stand. Genomic Sci.">
        <title>Genomic Encyclopedia of Bacterial and Archaeal Type Strains, Phase III: the genomes of soil and plant-associated and newly described type strains.</title>
        <authorList>
            <person name="Whitman W.B."/>
            <person name="Woyke T."/>
            <person name="Klenk H.P."/>
            <person name="Zhou Y."/>
            <person name="Lilburn T.G."/>
            <person name="Beck B.J."/>
            <person name="De Vos P."/>
            <person name="Vandamme P."/>
            <person name="Eisen J.A."/>
            <person name="Garrity G."/>
            <person name="Hugenholtz P."/>
            <person name="Kyrpides N.C."/>
        </authorList>
    </citation>
    <scope>NUCLEOTIDE SEQUENCE [LARGE SCALE GENOMIC DNA]</scope>
    <source>
        <strain evidence="1 2">CGMCC 1.10821</strain>
    </source>
</reference>
<name>A0A562L2D5_9GAMM</name>
<evidence type="ECO:0008006" key="3">
    <source>
        <dbReference type="Google" id="ProtNLM"/>
    </source>
</evidence>
<dbReference type="Proteomes" id="UP000315167">
    <property type="component" value="Unassembled WGS sequence"/>
</dbReference>
<organism evidence="1 2">
    <name type="scientific">Luteimonas cucumeris</name>
    <dbReference type="NCBI Taxonomy" id="985012"/>
    <lineage>
        <taxon>Bacteria</taxon>
        <taxon>Pseudomonadati</taxon>
        <taxon>Pseudomonadota</taxon>
        <taxon>Gammaproteobacteria</taxon>
        <taxon>Lysobacterales</taxon>
        <taxon>Lysobacteraceae</taxon>
        <taxon>Luteimonas</taxon>
    </lineage>
</organism>
<dbReference type="OrthoDB" id="5948002at2"/>
<dbReference type="EMBL" id="VLKN01000005">
    <property type="protein sequence ID" value="TWI01792.1"/>
    <property type="molecule type" value="Genomic_DNA"/>
</dbReference>
<accession>A0A562L2D5</accession>
<dbReference type="RefSeq" id="WP_144899840.1">
    <property type="nucleotide sequence ID" value="NZ_VLKN01000005.1"/>
</dbReference>
<protein>
    <recommendedName>
        <fullName evidence="3">Lipoprotein</fullName>
    </recommendedName>
</protein>